<proteinExistence type="predicted"/>
<feature type="transmembrane region" description="Helical" evidence="1">
    <location>
        <begin position="21"/>
        <end position="49"/>
    </location>
</feature>
<keyword evidence="1" id="KW-1133">Transmembrane helix</keyword>
<comment type="caution">
    <text evidence="2">The sequence shown here is derived from an EMBL/GenBank/DDBJ whole genome shotgun (WGS) entry which is preliminary data.</text>
</comment>
<keyword evidence="3" id="KW-1185">Reference proteome</keyword>
<sequence>MLKSVAFKPSLIIYDVDINDVVSFTLVLFDFGCGIVMCNCGIVMCIVLWSHHSVVHDPCTAFGDKGFSTKYFWCKSFHADQRYEVISKRDYLFPPPHTTFLDLSSIFGITKDTLCKNGAEH</sequence>
<reference evidence="2 3" key="1">
    <citation type="submission" date="2021-06" db="EMBL/GenBank/DDBJ databases">
        <title>Caerostris extrusa draft genome.</title>
        <authorList>
            <person name="Kono N."/>
            <person name="Arakawa K."/>
        </authorList>
    </citation>
    <scope>NUCLEOTIDE SEQUENCE [LARGE SCALE GENOMIC DNA]</scope>
</reference>
<gene>
    <name evidence="2" type="ORF">CEXT_774081</name>
</gene>
<organism evidence="2 3">
    <name type="scientific">Caerostris extrusa</name>
    <name type="common">Bark spider</name>
    <name type="synonym">Caerostris bankana</name>
    <dbReference type="NCBI Taxonomy" id="172846"/>
    <lineage>
        <taxon>Eukaryota</taxon>
        <taxon>Metazoa</taxon>
        <taxon>Ecdysozoa</taxon>
        <taxon>Arthropoda</taxon>
        <taxon>Chelicerata</taxon>
        <taxon>Arachnida</taxon>
        <taxon>Araneae</taxon>
        <taxon>Araneomorphae</taxon>
        <taxon>Entelegynae</taxon>
        <taxon>Araneoidea</taxon>
        <taxon>Araneidae</taxon>
        <taxon>Caerostris</taxon>
    </lineage>
</organism>
<keyword evidence="1" id="KW-0812">Transmembrane</keyword>
<evidence type="ECO:0000256" key="1">
    <source>
        <dbReference type="SAM" id="Phobius"/>
    </source>
</evidence>
<evidence type="ECO:0000313" key="2">
    <source>
        <dbReference type="EMBL" id="GIX83862.1"/>
    </source>
</evidence>
<dbReference type="EMBL" id="BPLR01003376">
    <property type="protein sequence ID" value="GIX83862.1"/>
    <property type="molecule type" value="Genomic_DNA"/>
</dbReference>
<evidence type="ECO:0000313" key="3">
    <source>
        <dbReference type="Proteomes" id="UP001054945"/>
    </source>
</evidence>
<dbReference type="AlphaFoldDB" id="A0AAV4NKR0"/>
<protein>
    <submittedName>
        <fullName evidence="2">Uncharacterized protein</fullName>
    </submittedName>
</protein>
<accession>A0AAV4NKR0</accession>
<dbReference type="Proteomes" id="UP001054945">
    <property type="component" value="Unassembled WGS sequence"/>
</dbReference>
<name>A0AAV4NKR0_CAEEX</name>
<keyword evidence="1" id="KW-0472">Membrane</keyword>